<evidence type="ECO:0000256" key="1">
    <source>
        <dbReference type="ARBA" id="ARBA00000109"/>
    </source>
</evidence>
<dbReference type="PROSITE" id="PS00517">
    <property type="entry name" value="RNASE_3_1"/>
    <property type="match status" value="1"/>
</dbReference>
<dbReference type="GO" id="GO:0006364">
    <property type="term" value="P:rRNA processing"/>
    <property type="evidence" value="ECO:0007669"/>
    <property type="project" value="UniProtKB-UniRule"/>
</dbReference>
<evidence type="ECO:0000256" key="7">
    <source>
        <dbReference type="ARBA" id="ARBA00022801"/>
    </source>
</evidence>
<feature type="binding site" evidence="9">
    <location>
        <position position="45"/>
    </location>
    <ligand>
        <name>Mg(2+)</name>
        <dbReference type="ChEBI" id="CHEBI:18420"/>
    </ligand>
</feature>
<protein>
    <recommendedName>
        <fullName evidence="9">Ribonuclease 3</fullName>
        <ecNumber evidence="9">3.1.26.3</ecNumber>
    </recommendedName>
    <alternativeName>
        <fullName evidence="9">Ribonuclease III</fullName>
        <shortName evidence="9">RNase III</shortName>
    </alternativeName>
</protein>
<dbReference type="GO" id="GO:0008033">
    <property type="term" value="P:tRNA processing"/>
    <property type="evidence" value="ECO:0007669"/>
    <property type="project" value="UniProtKB-KW"/>
</dbReference>
<dbReference type="PROSITE" id="PS50142">
    <property type="entry name" value="RNASE_3_2"/>
    <property type="match status" value="1"/>
</dbReference>
<dbReference type="GO" id="GO:0005737">
    <property type="term" value="C:cytoplasm"/>
    <property type="evidence" value="ECO:0007669"/>
    <property type="project" value="UniProtKB-SubCell"/>
</dbReference>
<dbReference type="CDD" id="cd00593">
    <property type="entry name" value="RIBOc"/>
    <property type="match status" value="1"/>
</dbReference>
<comment type="function">
    <text evidence="9">Digests double-stranded RNA. Involved in the processing of primary rRNA transcript to yield the immediate precursors to the large and small rRNAs (23S and 16S). Processes some mRNAs, and tRNAs when they are encoded in the rRNA operon. Processes pre-crRNA and tracrRNA of type II CRISPR loci if present in the organism.</text>
</comment>
<reference evidence="12 13" key="1">
    <citation type="submission" date="2013-01" db="EMBL/GenBank/DDBJ databases">
        <authorList>
            <person name="Fiebig A."/>
            <person name="Goeker M."/>
            <person name="Klenk H.-P.P."/>
        </authorList>
    </citation>
    <scope>NUCLEOTIDE SEQUENCE [LARGE SCALE GENOMIC DNA]</scope>
    <source>
        <strain evidence="12 13">DSM 24838</strain>
    </source>
</reference>
<feature type="active site" evidence="9">
    <location>
        <position position="49"/>
    </location>
</feature>
<keyword evidence="8 9" id="KW-0694">RNA-binding</keyword>
<evidence type="ECO:0000259" key="10">
    <source>
        <dbReference type="PROSITE" id="PS50137"/>
    </source>
</evidence>
<dbReference type="EC" id="3.1.26.3" evidence="9"/>
<organism evidence="12 13">
    <name type="scientific">Wenxinia marina DSM 24838</name>
    <dbReference type="NCBI Taxonomy" id="1123501"/>
    <lineage>
        <taxon>Bacteria</taxon>
        <taxon>Pseudomonadati</taxon>
        <taxon>Pseudomonadota</taxon>
        <taxon>Alphaproteobacteria</taxon>
        <taxon>Rhodobacterales</taxon>
        <taxon>Roseobacteraceae</taxon>
        <taxon>Wenxinia</taxon>
    </lineage>
</organism>
<keyword evidence="7 9" id="KW-0378">Hydrolase</keyword>
<comment type="subcellular location">
    <subcellularLocation>
        <location evidence="9">Cytoplasm</location>
    </subcellularLocation>
</comment>
<evidence type="ECO:0000256" key="5">
    <source>
        <dbReference type="ARBA" id="ARBA00022722"/>
    </source>
</evidence>
<dbReference type="SUPFAM" id="SSF69065">
    <property type="entry name" value="RNase III domain-like"/>
    <property type="match status" value="1"/>
</dbReference>
<dbReference type="Gene3D" id="1.10.1520.10">
    <property type="entry name" value="Ribonuclease III domain"/>
    <property type="match status" value="1"/>
</dbReference>
<evidence type="ECO:0000313" key="12">
    <source>
        <dbReference type="EMBL" id="KIQ68262.1"/>
    </source>
</evidence>
<keyword evidence="3 9" id="KW-0698">rRNA processing</keyword>
<keyword evidence="9" id="KW-0699">rRNA-binding</keyword>
<dbReference type="NCBIfam" id="TIGR02191">
    <property type="entry name" value="RNaseIII"/>
    <property type="match status" value="1"/>
</dbReference>
<dbReference type="eggNOG" id="COG0571">
    <property type="taxonomic scope" value="Bacteria"/>
</dbReference>
<dbReference type="GO" id="GO:0006397">
    <property type="term" value="P:mRNA processing"/>
    <property type="evidence" value="ECO:0007669"/>
    <property type="project" value="UniProtKB-UniRule"/>
</dbReference>
<dbReference type="InterPro" id="IPR036389">
    <property type="entry name" value="RNase_III_sf"/>
</dbReference>
<dbReference type="SMART" id="SM00535">
    <property type="entry name" value="RIBOc"/>
    <property type="match status" value="1"/>
</dbReference>
<dbReference type="RefSeq" id="WP_018302383.1">
    <property type="nucleotide sequence ID" value="NZ_KB902283.1"/>
</dbReference>
<comment type="similarity">
    <text evidence="2">Belongs to the ribonuclease III family.</text>
</comment>
<dbReference type="AlphaFoldDB" id="A0A0D0Q737"/>
<keyword evidence="9" id="KW-0479">Metal-binding</keyword>
<evidence type="ECO:0000256" key="6">
    <source>
        <dbReference type="ARBA" id="ARBA00022759"/>
    </source>
</evidence>
<keyword evidence="9" id="KW-0963">Cytoplasm</keyword>
<dbReference type="Pfam" id="PF14622">
    <property type="entry name" value="Ribonucleas_3_3"/>
    <property type="match status" value="1"/>
</dbReference>
<evidence type="ECO:0000256" key="8">
    <source>
        <dbReference type="ARBA" id="ARBA00022884"/>
    </source>
</evidence>
<dbReference type="STRING" id="1123501.Wenmar_03272"/>
<dbReference type="FunFam" id="1.10.1520.10:FF:000001">
    <property type="entry name" value="Ribonuclease 3"/>
    <property type="match status" value="1"/>
</dbReference>
<dbReference type="SMART" id="SM00358">
    <property type="entry name" value="DSRM"/>
    <property type="match status" value="1"/>
</dbReference>
<dbReference type="GO" id="GO:0019843">
    <property type="term" value="F:rRNA binding"/>
    <property type="evidence" value="ECO:0007669"/>
    <property type="project" value="UniProtKB-KW"/>
</dbReference>
<keyword evidence="5 9" id="KW-0540">Nuclease</keyword>
<accession>A0A0D0Q737</accession>
<dbReference type="GO" id="GO:0004525">
    <property type="term" value="F:ribonuclease III activity"/>
    <property type="evidence" value="ECO:0007669"/>
    <property type="project" value="UniProtKB-UniRule"/>
</dbReference>
<keyword evidence="9" id="KW-0460">Magnesium</keyword>
<dbReference type="PROSITE" id="PS50137">
    <property type="entry name" value="DS_RBD"/>
    <property type="match status" value="1"/>
</dbReference>
<feature type="binding site" evidence="9">
    <location>
        <position position="121"/>
    </location>
    <ligand>
        <name>Mg(2+)</name>
        <dbReference type="ChEBI" id="CHEBI:18420"/>
    </ligand>
</feature>
<dbReference type="SUPFAM" id="SSF54768">
    <property type="entry name" value="dsRNA-binding domain-like"/>
    <property type="match status" value="1"/>
</dbReference>
<evidence type="ECO:0000256" key="2">
    <source>
        <dbReference type="ARBA" id="ARBA00010183"/>
    </source>
</evidence>
<keyword evidence="4 9" id="KW-0507">mRNA processing</keyword>
<dbReference type="PANTHER" id="PTHR11207:SF0">
    <property type="entry name" value="RIBONUCLEASE 3"/>
    <property type="match status" value="1"/>
</dbReference>
<keyword evidence="13" id="KW-1185">Reference proteome</keyword>
<comment type="cofactor">
    <cofactor evidence="9">
        <name>Mg(2+)</name>
        <dbReference type="ChEBI" id="CHEBI:18420"/>
    </cofactor>
</comment>
<evidence type="ECO:0000256" key="9">
    <source>
        <dbReference type="HAMAP-Rule" id="MF_00104"/>
    </source>
</evidence>
<comment type="catalytic activity">
    <reaction evidence="1 9">
        <text>Endonucleolytic cleavage to 5'-phosphomonoester.</text>
        <dbReference type="EC" id="3.1.26.3"/>
    </reaction>
</comment>
<dbReference type="Pfam" id="PF00035">
    <property type="entry name" value="dsrm"/>
    <property type="match status" value="1"/>
</dbReference>
<comment type="subunit">
    <text evidence="9">Homodimer.</text>
</comment>
<dbReference type="HAMAP" id="MF_00104">
    <property type="entry name" value="RNase_III"/>
    <property type="match status" value="1"/>
</dbReference>
<dbReference type="GO" id="GO:0003725">
    <property type="term" value="F:double-stranded RNA binding"/>
    <property type="evidence" value="ECO:0007669"/>
    <property type="project" value="TreeGrafter"/>
</dbReference>
<name>A0A0D0Q737_9RHOB</name>
<dbReference type="OrthoDB" id="9805026at2"/>
<feature type="binding site" evidence="9">
    <location>
        <position position="118"/>
    </location>
    <ligand>
        <name>Mg(2+)</name>
        <dbReference type="ChEBI" id="CHEBI:18420"/>
    </ligand>
</feature>
<gene>
    <name evidence="9" type="primary">rnc</name>
    <name evidence="12" type="ORF">Wenmar_03272</name>
</gene>
<dbReference type="PATRIC" id="fig|1123501.6.peg.3396"/>
<dbReference type="GO" id="GO:0010468">
    <property type="term" value="P:regulation of gene expression"/>
    <property type="evidence" value="ECO:0007669"/>
    <property type="project" value="TreeGrafter"/>
</dbReference>
<dbReference type="EMBL" id="AONG01000016">
    <property type="protein sequence ID" value="KIQ68262.1"/>
    <property type="molecule type" value="Genomic_DNA"/>
</dbReference>
<dbReference type="InterPro" id="IPR014720">
    <property type="entry name" value="dsRBD_dom"/>
</dbReference>
<dbReference type="InterPro" id="IPR000999">
    <property type="entry name" value="RNase_III_dom"/>
</dbReference>
<evidence type="ECO:0000259" key="11">
    <source>
        <dbReference type="PROSITE" id="PS50142"/>
    </source>
</evidence>
<comment type="caution">
    <text evidence="12">The sequence shown here is derived from an EMBL/GenBank/DDBJ whole genome shotgun (WGS) entry which is preliminary data.</text>
</comment>
<evidence type="ECO:0000313" key="13">
    <source>
        <dbReference type="Proteomes" id="UP000035100"/>
    </source>
</evidence>
<keyword evidence="6 9" id="KW-0255">Endonuclease</keyword>
<dbReference type="GO" id="GO:0046872">
    <property type="term" value="F:metal ion binding"/>
    <property type="evidence" value="ECO:0007669"/>
    <property type="project" value="UniProtKB-KW"/>
</dbReference>
<dbReference type="Proteomes" id="UP000035100">
    <property type="component" value="Unassembled WGS sequence"/>
</dbReference>
<feature type="active site" evidence="9">
    <location>
        <position position="121"/>
    </location>
</feature>
<sequence length="227" mass="24047">MKPSAEARALAARIGHEFRDPALLIRALTHGSHGGPDTGDNERLEFLGDRVLGLAMAEALLAADKAATEGQLAPRFNALVRRETCAEVAREIGLGAALKLGRSEQKTGGRRKDALLADAMEAVIAAVFLDAGFATARELVLRLWGGRIAGVEVDARDPKTALQEWAQARGEPPPGYVEVSREGPPHKPVFTLEVRLTDGRTASASAGSKRAAEQAAAQAMLDRIDGD</sequence>
<evidence type="ECO:0000256" key="4">
    <source>
        <dbReference type="ARBA" id="ARBA00022664"/>
    </source>
</evidence>
<feature type="domain" description="RNase III" evidence="11">
    <location>
        <begin position="7"/>
        <end position="132"/>
    </location>
</feature>
<dbReference type="InterPro" id="IPR011907">
    <property type="entry name" value="RNase_III"/>
</dbReference>
<dbReference type="PANTHER" id="PTHR11207">
    <property type="entry name" value="RIBONUCLEASE III"/>
    <property type="match status" value="1"/>
</dbReference>
<dbReference type="CDD" id="cd10845">
    <property type="entry name" value="DSRM_RNAse_III_family"/>
    <property type="match status" value="1"/>
</dbReference>
<proteinExistence type="inferred from homology"/>
<feature type="domain" description="DRBM" evidence="10">
    <location>
        <begin position="157"/>
        <end position="226"/>
    </location>
</feature>
<keyword evidence="9" id="KW-0819">tRNA processing</keyword>
<evidence type="ECO:0000256" key="3">
    <source>
        <dbReference type="ARBA" id="ARBA00022552"/>
    </source>
</evidence>
<dbReference type="Gene3D" id="3.30.160.20">
    <property type="match status" value="1"/>
</dbReference>